<dbReference type="SUPFAM" id="SSF47413">
    <property type="entry name" value="lambda repressor-like DNA-binding domains"/>
    <property type="match status" value="1"/>
</dbReference>
<organism evidence="2 3">
    <name type="scientific">Actinomadura viridis</name>
    <dbReference type="NCBI Taxonomy" id="58110"/>
    <lineage>
        <taxon>Bacteria</taxon>
        <taxon>Bacillati</taxon>
        <taxon>Actinomycetota</taxon>
        <taxon>Actinomycetes</taxon>
        <taxon>Streptosporangiales</taxon>
        <taxon>Thermomonosporaceae</taxon>
        <taxon>Actinomadura</taxon>
    </lineage>
</organism>
<dbReference type="InterPro" id="IPR001387">
    <property type="entry name" value="Cro/C1-type_HTH"/>
</dbReference>
<dbReference type="EMBL" id="JADOUA010000001">
    <property type="protein sequence ID" value="MBG6086512.1"/>
    <property type="molecule type" value="Genomic_DNA"/>
</dbReference>
<dbReference type="Pfam" id="PF13560">
    <property type="entry name" value="HTH_31"/>
    <property type="match status" value="1"/>
</dbReference>
<keyword evidence="3" id="KW-1185">Reference proteome</keyword>
<comment type="caution">
    <text evidence="2">The sequence shown here is derived from an EMBL/GenBank/DDBJ whole genome shotgun (WGS) entry which is preliminary data.</text>
</comment>
<dbReference type="SMART" id="SM00530">
    <property type="entry name" value="HTH_XRE"/>
    <property type="match status" value="1"/>
</dbReference>
<name>A0A931DCH7_9ACTN</name>
<evidence type="ECO:0000313" key="2">
    <source>
        <dbReference type="EMBL" id="MBG6086512.1"/>
    </source>
</evidence>
<accession>A0A931DCH7</accession>
<dbReference type="Gene3D" id="1.10.260.40">
    <property type="entry name" value="lambda repressor-like DNA-binding domains"/>
    <property type="match status" value="1"/>
</dbReference>
<reference evidence="2" key="1">
    <citation type="submission" date="2020-11" db="EMBL/GenBank/DDBJ databases">
        <title>Sequencing the genomes of 1000 actinobacteria strains.</title>
        <authorList>
            <person name="Klenk H.-P."/>
        </authorList>
    </citation>
    <scope>NUCLEOTIDE SEQUENCE</scope>
    <source>
        <strain evidence="2">DSM 43175</strain>
    </source>
</reference>
<feature type="domain" description="HTH cro/C1-type" evidence="1">
    <location>
        <begin position="11"/>
        <end position="66"/>
    </location>
</feature>
<dbReference type="InterPro" id="IPR010982">
    <property type="entry name" value="Lambda_DNA-bd_dom_sf"/>
</dbReference>
<protein>
    <submittedName>
        <fullName evidence="2">Transcriptional regulator with XRE-family HTH domain</fullName>
    </submittedName>
</protein>
<evidence type="ECO:0000313" key="3">
    <source>
        <dbReference type="Proteomes" id="UP000614047"/>
    </source>
</evidence>
<dbReference type="PROSITE" id="PS50943">
    <property type="entry name" value="HTH_CROC1"/>
    <property type="match status" value="1"/>
</dbReference>
<proteinExistence type="predicted"/>
<gene>
    <name evidence="2" type="ORF">IW256_000625</name>
</gene>
<dbReference type="CDD" id="cd00093">
    <property type="entry name" value="HTH_XRE"/>
    <property type="match status" value="1"/>
</dbReference>
<sequence length="398" mass="42535">MPEVGTIGRNLARLRRERSMSQEGLAAKAGLSKDLIAKLEQGRRSSCRVTSLMKLATALDAELTDLTGRRERLGADRDGGSVLALRDAILSPSLLPGLNSGAGLDADDDGTPTPLIELDAAITAAHDRYWSGEFGPLLSVVAGLIIEARLTYRNTGVSAAGPLAQSYQLAASLMLQLGKADLAAIAAERGIAVAAEGDDELQWATINGTYAWVLLRQARLEEGEALAVRVAEQIEPDFKARPEHLVVWGNVLLNALAPRVVAGKDPADYLSLVSAVAGRLGQKVQAYQTAFGPTSVAMQTAYTYAVLRDPGKTLKAARNVNPGDLTRISYGRHLLDVAQAHVDARQPRAAEVQLAEARKASPVWFRHQGLARSLVGEVREELTRPSPTIRSLAHEVGI</sequence>
<dbReference type="RefSeq" id="WP_197009504.1">
    <property type="nucleotide sequence ID" value="NZ_BAABES010000013.1"/>
</dbReference>
<dbReference type="GO" id="GO:0003677">
    <property type="term" value="F:DNA binding"/>
    <property type="evidence" value="ECO:0007669"/>
    <property type="project" value="InterPro"/>
</dbReference>
<dbReference type="AlphaFoldDB" id="A0A931DCH7"/>
<dbReference type="Proteomes" id="UP000614047">
    <property type="component" value="Unassembled WGS sequence"/>
</dbReference>
<evidence type="ECO:0000259" key="1">
    <source>
        <dbReference type="PROSITE" id="PS50943"/>
    </source>
</evidence>